<keyword evidence="6" id="KW-1185">Reference proteome</keyword>
<reference evidence="5 6" key="1">
    <citation type="submission" date="2014-11" db="EMBL/GenBank/DDBJ databases">
        <title>Genome sequence of Microbacterium mangrovi MUSC 115(T).</title>
        <authorList>
            <person name="Lee L.-H."/>
        </authorList>
    </citation>
    <scope>NUCLEOTIDE SEQUENCE [LARGE SCALE GENOMIC DNA]</scope>
    <source>
        <strain evidence="5 6">MUSC 115</strain>
    </source>
</reference>
<dbReference type="InterPro" id="IPR003142">
    <property type="entry name" value="BPL_C"/>
</dbReference>
<evidence type="ECO:0000256" key="2">
    <source>
        <dbReference type="ARBA" id="ARBA00023267"/>
    </source>
</evidence>
<dbReference type="EC" id="6.3.4.15" evidence="3"/>
<dbReference type="Pfam" id="PF03099">
    <property type="entry name" value="BPL_LplA_LipB"/>
    <property type="match status" value="1"/>
</dbReference>
<evidence type="ECO:0000256" key="1">
    <source>
        <dbReference type="ARBA" id="ARBA00022598"/>
    </source>
</evidence>
<dbReference type="InterPro" id="IPR004408">
    <property type="entry name" value="Biotin_CoA_COase_ligase"/>
</dbReference>
<dbReference type="AlphaFoldDB" id="A0A0B2A935"/>
<dbReference type="CDD" id="cd16442">
    <property type="entry name" value="BPL"/>
    <property type="match status" value="1"/>
</dbReference>
<dbReference type="PANTHER" id="PTHR12835:SF5">
    <property type="entry name" value="BIOTIN--PROTEIN LIGASE"/>
    <property type="match status" value="1"/>
</dbReference>
<organism evidence="5 6">
    <name type="scientific">Microbacterium mangrovi</name>
    <dbReference type="NCBI Taxonomy" id="1348253"/>
    <lineage>
        <taxon>Bacteria</taxon>
        <taxon>Bacillati</taxon>
        <taxon>Actinomycetota</taxon>
        <taxon>Actinomycetes</taxon>
        <taxon>Micrococcales</taxon>
        <taxon>Microbacteriaceae</taxon>
        <taxon>Microbacterium</taxon>
    </lineage>
</organism>
<dbReference type="STRING" id="1348253.LK09_02215"/>
<protein>
    <recommendedName>
        <fullName evidence="3">biotin--[biotin carboxyl-carrier protein] ligase</fullName>
        <ecNumber evidence="3">6.3.4.15</ecNumber>
    </recommendedName>
</protein>
<accession>A0A0B2A935</accession>
<dbReference type="GO" id="GO:0004077">
    <property type="term" value="F:biotin--[biotin carboxyl-carrier protein] ligase activity"/>
    <property type="evidence" value="ECO:0007669"/>
    <property type="project" value="UniProtKB-EC"/>
</dbReference>
<keyword evidence="1 5" id="KW-0436">Ligase</keyword>
<dbReference type="InterPro" id="IPR004143">
    <property type="entry name" value="BPL_LPL_catalytic"/>
</dbReference>
<evidence type="ECO:0000313" key="6">
    <source>
        <dbReference type="Proteomes" id="UP000031030"/>
    </source>
</evidence>
<name>A0A0B2A935_9MICO</name>
<dbReference type="Pfam" id="PF02237">
    <property type="entry name" value="BPL_C"/>
    <property type="match status" value="1"/>
</dbReference>
<evidence type="ECO:0000259" key="4">
    <source>
        <dbReference type="PROSITE" id="PS51733"/>
    </source>
</evidence>
<gene>
    <name evidence="5" type="ORF">LK09_02215</name>
</gene>
<comment type="caution">
    <text evidence="5">The sequence shown here is derived from an EMBL/GenBank/DDBJ whole genome shotgun (WGS) entry which is preliminary data.</text>
</comment>
<dbReference type="PROSITE" id="PS51733">
    <property type="entry name" value="BPL_LPL_CATALYTIC"/>
    <property type="match status" value="1"/>
</dbReference>
<dbReference type="EMBL" id="JTDK01000002">
    <property type="protein sequence ID" value="KHK99615.1"/>
    <property type="molecule type" value="Genomic_DNA"/>
</dbReference>
<feature type="domain" description="BPL/LPL catalytic" evidence="4">
    <location>
        <begin position="1"/>
        <end position="183"/>
    </location>
</feature>
<dbReference type="GO" id="GO:0005737">
    <property type="term" value="C:cytoplasm"/>
    <property type="evidence" value="ECO:0007669"/>
    <property type="project" value="TreeGrafter"/>
</dbReference>
<dbReference type="PANTHER" id="PTHR12835">
    <property type="entry name" value="BIOTIN PROTEIN LIGASE"/>
    <property type="match status" value="1"/>
</dbReference>
<dbReference type="InterPro" id="IPR045864">
    <property type="entry name" value="aa-tRNA-synth_II/BPL/LPL"/>
</dbReference>
<proteinExistence type="predicted"/>
<sequence length="248" mass="25006">MSAVASRVEIVPATGSTNADLVAAAAADPGALPHLAVLLTHDQTGGRGRLDRTWVAGPGRALAVSVLVRVSAIPVAARGWIPLAAGAAMTHAVAAQLPQHSVRMKWPNDVLVDGNKICGILAEVVPGDADAVVIGSGVNTTMPADELPVPTATSFAVLGAVADEDALIADYVDGLDRALAALAGGASDAVRSSVQTVCATIGREVRVSLPDGSTVSGRAERLDDDGRLVVASDVGERALSAGDVVHVR</sequence>
<dbReference type="NCBIfam" id="TIGR00121">
    <property type="entry name" value="birA_ligase"/>
    <property type="match status" value="1"/>
</dbReference>
<dbReference type="Proteomes" id="UP000031030">
    <property type="component" value="Unassembled WGS sequence"/>
</dbReference>
<dbReference type="Gene3D" id="3.30.930.10">
    <property type="entry name" value="Bira Bifunctional Protein, Domain 2"/>
    <property type="match status" value="1"/>
</dbReference>
<dbReference type="SUPFAM" id="SSF55681">
    <property type="entry name" value="Class II aaRS and biotin synthetases"/>
    <property type="match status" value="1"/>
</dbReference>
<keyword evidence="2" id="KW-0092">Biotin</keyword>
<evidence type="ECO:0000256" key="3">
    <source>
        <dbReference type="ARBA" id="ARBA00024227"/>
    </source>
</evidence>
<evidence type="ECO:0000313" key="5">
    <source>
        <dbReference type="EMBL" id="KHK99615.1"/>
    </source>
</evidence>
<dbReference type="Gene3D" id="2.30.30.100">
    <property type="match status" value="1"/>
</dbReference>